<name>A0A5C4V5X8_9ACTN</name>
<evidence type="ECO:0000313" key="2">
    <source>
        <dbReference type="Proteomes" id="UP000312512"/>
    </source>
</evidence>
<proteinExistence type="predicted"/>
<evidence type="ECO:0000313" key="1">
    <source>
        <dbReference type="EMBL" id="KAB8186899.1"/>
    </source>
</evidence>
<gene>
    <name evidence="1" type="ORF">FH608_046260</name>
</gene>
<dbReference type="AlphaFoldDB" id="A0A5C4V5X8"/>
<accession>A0A5C4V5X8</accession>
<organism evidence="1 2">
    <name type="scientific">Nonomuraea phyllanthi</name>
    <dbReference type="NCBI Taxonomy" id="2219224"/>
    <lineage>
        <taxon>Bacteria</taxon>
        <taxon>Bacillati</taxon>
        <taxon>Actinomycetota</taxon>
        <taxon>Actinomycetes</taxon>
        <taxon>Streptosporangiales</taxon>
        <taxon>Streptosporangiaceae</taxon>
        <taxon>Nonomuraea</taxon>
    </lineage>
</organism>
<dbReference type="EMBL" id="VDLX02000028">
    <property type="protein sequence ID" value="KAB8186899.1"/>
    <property type="molecule type" value="Genomic_DNA"/>
</dbReference>
<dbReference type="RefSeq" id="WP_139637563.1">
    <property type="nucleotide sequence ID" value="NZ_VDLX02000028.1"/>
</dbReference>
<protein>
    <submittedName>
        <fullName evidence="1">Uncharacterized protein</fullName>
    </submittedName>
</protein>
<sequence length="63" mass="7118">MYDPNPALVSRHPRLPGVELMHGPRSGESYLLAVGVRLDPDQLVDVGEWLAKQGREQAARRRR</sequence>
<reference evidence="1 2" key="1">
    <citation type="submission" date="2019-10" db="EMBL/GenBank/DDBJ databases">
        <title>Nonomuraea sp. nov., isolated from Phyllanthus amarus.</title>
        <authorList>
            <person name="Klykleung N."/>
            <person name="Tanasupawat S."/>
        </authorList>
    </citation>
    <scope>NUCLEOTIDE SEQUENCE [LARGE SCALE GENOMIC DNA]</scope>
    <source>
        <strain evidence="1 2">PA1-10</strain>
    </source>
</reference>
<keyword evidence="2" id="KW-1185">Reference proteome</keyword>
<dbReference type="Proteomes" id="UP000312512">
    <property type="component" value="Unassembled WGS sequence"/>
</dbReference>
<comment type="caution">
    <text evidence="1">The sequence shown here is derived from an EMBL/GenBank/DDBJ whole genome shotgun (WGS) entry which is preliminary data.</text>
</comment>